<keyword evidence="2" id="KW-1185">Reference proteome</keyword>
<comment type="caution">
    <text evidence="1">The sequence shown here is derived from an EMBL/GenBank/DDBJ whole genome shotgun (WGS) entry which is preliminary data.</text>
</comment>
<dbReference type="OrthoDB" id="1720422at2759"/>
<dbReference type="Proteomes" id="UP000566819">
    <property type="component" value="Unassembled WGS sequence"/>
</dbReference>
<dbReference type="EMBL" id="JAAMPI010000408">
    <property type="protein sequence ID" value="KAF4631814.1"/>
    <property type="molecule type" value="Genomic_DNA"/>
</dbReference>
<dbReference type="AlphaFoldDB" id="A0A8H4W5M5"/>
<evidence type="ECO:0000313" key="1">
    <source>
        <dbReference type="EMBL" id="KAF4631814.1"/>
    </source>
</evidence>
<evidence type="ECO:0000313" key="2">
    <source>
        <dbReference type="Proteomes" id="UP000566819"/>
    </source>
</evidence>
<name>A0A8H4W5M5_9HELO</name>
<reference evidence="1 2" key="1">
    <citation type="submission" date="2020-03" db="EMBL/GenBank/DDBJ databases">
        <title>Draft Genome Sequence of Cudoniella acicularis.</title>
        <authorList>
            <person name="Buettner E."/>
            <person name="Kellner H."/>
        </authorList>
    </citation>
    <scope>NUCLEOTIDE SEQUENCE [LARGE SCALE GENOMIC DNA]</scope>
    <source>
        <strain evidence="1 2">DSM 108380</strain>
    </source>
</reference>
<accession>A0A8H4W5M5</accession>
<protein>
    <submittedName>
        <fullName evidence="1">Uncharacterized protein</fullName>
    </submittedName>
</protein>
<organism evidence="1 2">
    <name type="scientific">Cudoniella acicularis</name>
    <dbReference type="NCBI Taxonomy" id="354080"/>
    <lineage>
        <taxon>Eukaryota</taxon>
        <taxon>Fungi</taxon>
        <taxon>Dikarya</taxon>
        <taxon>Ascomycota</taxon>
        <taxon>Pezizomycotina</taxon>
        <taxon>Leotiomycetes</taxon>
        <taxon>Helotiales</taxon>
        <taxon>Tricladiaceae</taxon>
        <taxon>Cudoniella</taxon>
    </lineage>
</organism>
<gene>
    <name evidence="1" type="ORF">G7Y89_g6320</name>
</gene>
<proteinExistence type="predicted"/>
<sequence length="523" mass="58523">MNKSCMMAEVQYSAPTGLSDTNKHLSDFHRINAPHPEMLHLDFLTSRDRKEHREGRVSLRYVEEEDLPPFPKLHTLTLSSVSFSNEPIHYTPLLLYTPTPPFFKVSNMLHLTTLNLHNCTEWPNVLQDFVDEGKPAQISTFELVVDASRMKETEGSLDPIIDYYGLVKFLWFCTALKDVRIVITEPEGTAPIDIWHVIRNLVVDALGRQKQTLKCLALHHRIVVEMSEKRSDGLNGLGCFADLAFETKKTELEFVGASSAGVLAGDGEECGCLETRLRSKEGFGRRSGESLDDLKAELRYRLDEMLKIREEVESKGPCAWTENYPPESAKLTSQHPLISENRTTSPSQPSIAKSYTSASQAPINLATTTNKITNYLSLPNLNPQALFALSQTTSSLQNLPLNTSASSSTSTLTPSNHPNAVPFLPPILAFAAPLFSTSPSPSPSRSINPQILALGDFSHHNRFKNSQILLIRDPKRQRGFRRISESGSRNDGEFWAMLDKNWGMLEACAAEGVMSDWRDQYNF</sequence>